<name>A0A6L5X5N2_9FIRM</name>
<keyword evidence="3 14" id="KW-0813">Transport</keyword>
<feature type="transmembrane region" description="Helical" evidence="14">
    <location>
        <begin position="79"/>
        <end position="97"/>
    </location>
</feature>
<dbReference type="GO" id="GO:0015824">
    <property type="term" value="P:proline transport"/>
    <property type="evidence" value="ECO:0007669"/>
    <property type="project" value="UniProtKB-UniRule"/>
</dbReference>
<feature type="transmembrane region" description="Helical" evidence="14">
    <location>
        <begin position="164"/>
        <end position="189"/>
    </location>
</feature>
<feature type="transmembrane region" description="Helical" evidence="14">
    <location>
        <begin position="421"/>
        <end position="446"/>
    </location>
</feature>
<evidence type="ECO:0000256" key="8">
    <source>
        <dbReference type="ARBA" id="ARBA00023053"/>
    </source>
</evidence>
<dbReference type="InterPro" id="IPR038377">
    <property type="entry name" value="Na/Glc_symporter_sf"/>
</dbReference>
<comment type="function">
    <text evidence="14">Catalyzes the sodium-dependent uptake of extracellular L-proline.</text>
</comment>
<evidence type="ECO:0000256" key="14">
    <source>
        <dbReference type="RuleBase" id="RU366012"/>
    </source>
</evidence>
<reference evidence="15 16" key="1">
    <citation type="submission" date="2019-08" db="EMBL/GenBank/DDBJ databases">
        <title>In-depth cultivation of the pig gut microbiome towards novel bacterial diversity and tailored functional studies.</title>
        <authorList>
            <person name="Wylensek D."/>
            <person name="Hitch T.C.A."/>
            <person name="Clavel T."/>
        </authorList>
    </citation>
    <scope>NUCLEOTIDE SEQUENCE [LARGE SCALE GENOMIC DNA]</scope>
    <source>
        <strain evidence="15 16">Oil+RF-744-WCA-WT-11</strain>
    </source>
</reference>
<accession>A0A6L5X5N2</accession>
<sequence>MGSISSQVGIIIAIIAYLVGMLLIGFITSKKNSSVGDFYLGGRQLGPLVTAMSAEASDMSSWLLMGLPGLAYLSGLAEPFWTAIGLAAGTYLNWLFVARRFRNYTVEAGDAITVPEYFSNRYGDRKKILTLIAALIIVIFFIPYTASGFAAIGKLFASLFSLDYHVSMIVGALIVIGYTMTGGFLAASLTDLIQSIIMTIALIVVLVFGISQAGGWAAVVSNAQQLSGHLSLFRSHIPDAHNFWALGTSGPYSALTIVSTLAWGLGYFGMPHILLRFMAIRDEKKLKLSRRIASVWVVIAMGTAILIGIIGLGMSRAGTIEVLPDSSAAETVIVRIAHRLSEFGFGPALIAGVILSGIIASTMSTSDSQLLAASSSVSKDIVSGFLNRKMNAKGEMLIARLTLGIIAAIGIVLAWNPNNSVFRIVSFAWAGFGAAFGPAVLLSLYWRRSNRQGTLCGMAAGGAMVFVWKFLVRPLGGGFDIYELLPAFLISCLVNVVVSLLTPAPDQTITDVFDKVAHM</sequence>
<dbReference type="Gene3D" id="1.20.1730.10">
    <property type="entry name" value="Sodium/glucose cotransporter"/>
    <property type="match status" value="1"/>
</dbReference>
<evidence type="ECO:0000256" key="12">
    <source>
        <dbReference type="ARBA" id="ARBA00033708"/>
    </source>
</evidence>
<dbReference type="InterPro" id="IPR018212">
    <property type="entry name" value="Na/solute_symporter_CS"/>
</dbReference>
<dbReference type="InterPro" id="IPR001734">
    <property type="entry name" value="Na/solute_symporter"/>
</dbReference>
<dbReference type="RefSeq" id="WP_154526487.1">
    <property type="nucleotide sequence ID" value="NZ_VULZ01000012.1"/>
</dbReference>
<evidence type="ECO:0000256" key="11">
    <source>
        <dbReference type="ARBA" id="ARBA00023201"/>
    </source>
</evidence>
<dbReference type="GO" id="GO:0031402">
    <property type="term" value="F:sodium ion binding"/>
    <property type="evidence" value="ECO:0007669"/>
    <property type="project" value="UniProtKB-UniRule"/>
</dbReference>
<feature type="transmembrane region" description="Helical" evidence="14">
    <location>
        <begin position="343"/>
        <end position="361"/>
    </location>
</feature>
<comment type="subcellular location">
    <subcellularLocation>
        <location evidence="1 14">Cell membrane</location>
        <topology evidence="1 14">Multi-pass membrane protein</topology>
    </subcellularLocation>
</comment>
<feature type="transmembrane region" description="Helical" evidence="14">
    <location>
        <begin position="252"/>
        <end position="275"/>
    </location>
</feature>
<comment type="caution">
    <text evidence="15">The sequence shown here is derived from an EMBL/GenBank/DDBJ whole genome shotgun (WGS) entry which is preliminary data.</text>
</comment>
<dbReference type="GO" id="GO:0005298">
    <property type="term" value="F:proline:sodium symporter activity"/>
    <property type="evidence" value="ECO:0007669"/>
    <property type="project" value="UniProtKB-UniRule"/>
</dbReference>
<evidence type="ECO:0000256" key="9">
    <source>
        <dbReference type="ARBA" id="ARBA00023065"/>
    </source>
</evidence>
<protein>
    <recommendedName>
        <fullName evidence="14">Sodium/proline symporter</fullName>
    </recommendedName>
    <alternativeName>
        <fullName evidence="14">Proline permease</fullName>
    </alternativeName>
</protein>
<evidence type="ECO:0000256" key="7">
    <source>
        <dbReference type="ARBA" id="ARBA00022989"/>
    </source>
</evidence>
<dbReference type="Pfam" id="PF00474">
    <property type="entry name" value="SSF"/>
    <property type="match status" value="1"/>
</dbReference>
<dbReference type="Proteomes" id="UP000481852">
    <property type="component" value="Unassembled WGS sequence"/>
</dbReference>
<dbReference type="PANTHER" id="PTHR48086">
    <property type="entry name" value="SODIUM/PROLINE SYMPORTER-RELATED"/>
    <property type="match status" value="1"/>
</dbReference>
<feature type="transmembrane region" description="Helical" evidence="14">
    <location>
        <begin position="397"/>
        <end position="415"/>
    </location>
</feature>
<dbReference type="NCBIfam" id="TIGR00813">
    <property type="entry name" value="sss"/>
    <property type="match status" value="1"/>
</dbReference>
<organism evidence="15 16">
    <name type="scientific">Porcincola intestinalis</name>
    <dbReference type="NCBI Taxonomy" id="2606632"/>
    <lineage>
        <taxon>Bacteria</taxon>
        <taxon>Bacillati</taxon>
        <taxon>Bacillota</taxon>
        <taxon>Clostridia</taxon>
        <taxon>Lachnospirales</taxon>
        <taxon>Lachnospiraceae</taxon>
        <taxon>Porcincola</taxon>
    </lineage>
</organism>
<dbReference type="PROSITE" id="PS50283">
    <property type="entry name" value="NA_SOLUT_SYMP_3"/>
    <property type="match status" value="1"/>
</dbReference>
<keyword evidence="9 14" id="KW-0406">Ion transport</keyword>
<evidence type="ECO:0000313" key="15">
    <source>
        <dbReference type="EMBL" id="MSS15540.1"/>
    </source>
</evidence>
<feature type="transmembrane region" description="Helical" evidence="14">
    <location>
        <begin position="453"/>
        <end position="472"/>
    </location>
</feature>
<evidence type="ECO:0000256" key="5">
    <source>
        <dbReference type="ARBA" id="ARBA00022692"/>
    </source>
</evidence>
<keyword evidence="16" id="KW-1185">Reference proteome</keyword>
<dbReference type="InterPro" id="IPR011851">
    <property type="entry name" value="Na/Pro_symporter"/>
</dbReference>
<feature type="transmembrane region" description="Helical" evidence="14">
    <location>
        <begin position="295"/>
        <end position="314"/>
    </location>
</feature>
<dbReference type="InterPro" id="IPR050277">
    <property type="entry name" value="Sodium:Solute_Symporter"/>
</dbReference>
<evidence type="ECO:0000256" key="2">
    <source>
        <dbReference type="ARBA" id="ARBA00006434"/>
    </source>
</evidence>
<keyword evidence="14" id="KW-0029">Amino-acid transport</keyword>
<keyword evidence="5 14" id="KW-0812">Transmembrane</keyword>
<gene>
    <name evidence="15" type="ORF">FYJ35_10910</name>
</gene>
<evidence type="ECO:0000256" key="3">
    <source>
        <dbReference type="ARBA" id="ARBA00022448"/>
    </source>
</evidence>
<evidence type="ECO:0000256" key="4">
    <source>
        <dbReference type="ARBA" id="ARBA00022475"/>
    </source>
</evidence>
<feature type="transmembrane region" description="Helical" evidence="14">
    <location>
        <begin position="196"/>
        <end position="219"/>
    </location>
</feature>
<proteinExistence type="inferred from homology"/>
<comment type="similarity">
    <text evidence="2 13">Belongs to the sodium:solute symporter (SSF) (TC 2.A.21) family.</text>
</comment>
<dbReference type="PROSITE" id="PS00456">
    <property type="entry name" value="NA_SOLUT_SYMP_1"/>
    <property type="match status" value="1"/>
</dbReference>
<evidence type="ECO:0000256" key="10">
    <source>
        <dbReference type="ARBA" id="ARBA00023136"/>
    </source>
</evidence>
<dbReference type="PANTHER" id="PTHR48086:SF3">
    <property type="entry name" value="SODIUM_PROLINE SYMPORTER"/>
    <property type="match status" value="1"/>
</dbReference>
<comment type="catalytic activity">
    <reaction evidence="12">
        <text>L-proline(in) + Na(+)(in) = L-proline(out) + Na(+)(out)</text>
        <dbReference type="Rhea" id="RHEA:28967"/>
        <dbReference type="ChEBI" id="CHEBI:29101"/>
        <dbReference type="ChEBI" id="CHEBI:60039"/>
    </reaction>
</comment>
<keyword evidence="11 14" id="KW-0739">Sodium transport</keyword>
<dbReference type="CDD" id="cd11475">
    <property type="entry name" value="SLC5sbd_PutP"/>
    <property type="match status" value="1"/>
</dbReference>
<keyword evidence="7 14" id="KW-1133">Transmembrane helix</keyword>
<keyword evidence="4 14" id="KW-1003">Cell membrane</keyword>
<feature type="transmembrane region" description="Helical" evidence="14">
    <location>
        <begin position="484"/>
        <end position="502"/>
    </location>
</feature>
<keyword evidence="10 14" id="KW-0472">Membrane</keyword>
<dbReference type="EMBL" id="VULZ01000012">
    <property type="protein sequence ID" value="MSS15540.1"/>
    <property type="molecule type" value="Genomic_DNA"/>
</dbReference>
<feature type="transmembrane region" description="Helical" evidence="14">
    <location>
        <begin position="6"/>
        <end position="27"/>
    </location>
</feature>
<evidence type="ECO:0000256" key="13">
    <source>
        <dbReference type="RuleBase" id="RU362091"/>
    </source>
</evidence>
<dbReference type="AlphaFoldDB" id="A0A6L5X5N2"/>
<keyword evidence="6 14" id="KW-0769">Symport</keyword>
<keyword evidence="8 14" id="KW-0915">Sodium</keyword>
<evidence type="ECO:0000256" key="1">
    <source>
        <dbReference type="ARBA" id="ARBA00004651"/>
    </source>
</evidence>
<feature type="transmembrane region" description="Helical" evidence="14">
    <location>
        <begin position="128"/>
        <end position="152"/>
    </location>
</feature>
<evidence type="ECO:0000256" key="6">
    <source>
        <dbReference type="ARBA" id="ARBA00022847"/>
    </source>
</evidence>
<dbReference type="GO" id="GO:0005886">
    <property type="term" value="C:plasma membrane"/>
    <property type="evidence" value="ECO:0007669"/>
    <property type="project" value="UniProtKB-SubCell"/>
</dbReference>
<evidence type="ECO:0000313" key="16">
    <source>
        <dbReference type="Proteomes" id="UP000481852"/>
    </source>
</evidence>